<dbReference type="SUPFAM" id="SSF47226">
    <property type="entry name" value="Histidine-containing phosphotransfer domain, HPT domain"/>
    <property type="match status" value="1"/>
</dbReference>
<organism evidence="17 18">
    <name type="scientific">Litoribrevibacter euphylliae</name>
    <dbReference type="NCBI Taxonomy" id="1834034"/>
    <lineage>
        <taxon>Bacteria</taxon>
        <taxon>Pseudomonadati</taxon>
        <taxon>Pseudomonadota</taxon>
        <taxon>Gammaproteobacteria</taxon>
        <taxon>Oceanospirillales</taxon>
        <taxon>Oceanospirillaceae</taxon>
        <taxon>Litoribrevibacter</taxon>
    </lineage>
</organism>
<dbReference type="InterPro" id="IPR037006">
    <property type="entry name" value="CheA-like_homodim_sf"/>
</dbReference>
<evidence type="ECO:0000256" key="6">
    <source>
        <dbReference type="ARBA" id="ARBA00022679"/>
    </source>
</evidence>
<dbReference type="InterPro" id="IPR037257">
    <property type="entry name" value="T2SS_E_N_sf"/>
</dbReference>
<comment type="catalytic activity">
    <reaction evidence="1">
        <text>ATP + protein L-histidine = ADP + protein N-phospho-L-histidine.</text>
        <dbReference type="EC" id="2.7.13.3"/>
    </reaction>
</comment>
<dbReference type="Gene3D" id="3.30.565.10">
    <property type="entry name" value="Histidine kinase-like ATPase, C-terminal domain"/>
    <property type="match status" value="1"/>
</dbReference>
<keyword evidence="18" id="KW-1185">Reference proteome</keyword>
<keyword evidence="5 12" id="KW-0597">Phosphoprotein</keyword>
<dbReference type="SMART" id="SM00073">
    <property type="entry name" value="HPT"/>
    <property type="match status" value="1"/>
</dbReference>
<keyword evidence="6" id="KW-0808">Transferase</keyword>
<name>A0ABV7H8D0_9GAMM</name>
<protein>
    <recommendedName>
        <fullName evidence="3">Chemotaxis protein CheA</fullName>
        <ecNumber evidence="2">2.7.13.3</ecNumber>
    </recommendedName>
</protein>
<evidence type="ECO:0000256" key="2">
    <source>
        <dbReference type="ARBA" id="ARBA00012438"/>
    </source>
</evidence>
<dbReference type="SUPFAM" id="SSF50341">
    <property type="entry name" value="CheW-like"/>
    <property type="match status" value="1"/>
</dbReference>
<evidence type="ECO:0000256" key="4">
    <source>
        <dbReference type="ARBA" id="ARBA00022500"/>
    </source>
</evidence>
<dbReference type="Proteomes" id="UP001595476">
    <property type="component" value="Unassembled WGS sequence"/>
</dbReference>
<evidence type="ECO:0000256" key="10">
    <source>
        <dbReference type="ARBA" id="ARBA00023012"/>
    </source>
</evidence>
<dbReference type="PROSITE" id="PS50894">
    <property type="entry name" value="HPT"/>
    <property type="match status" value="1"/>
</dbReference>
<dbReference type="PRINTS" id="PR00344">
    <property type="entry name" value="BCTRLSENSOR"/>
</dbReference>
<keyword evidence="9" id="KW-0067">ATP-binding</keyword>
<dbReference type="EMBL" id="JBHRSZ010000002">
    <property type="protein sequence ID" value="MFC3150045.1"/>
    <property type="molecule type" value="Genomic_DNA"/>
</dbReference>
<dbReference type="PROSITE" id="PS50109">
    <property type="entry name" value="HIS_KIN"/>
    <property type="match status" value="1"/>
</dbReference>
<evidence type="ECO:0000256" key="3">
    <source>
        <dbReference type="ARBA" id="ARBA00021495"/>
    </source>
</evidence>
<feature type="region of interest" description="Disordered" evidence="13">
    <location>
        <begin position="131"/>
        <end position="150"/>
    </location>
</feature>
<dbReference type="InterPro" id="IPR003594">
    <property type="entry name" value="HATPase_dom"/>
</dbReference>
<dbReference type="CDD" id="cd16916">
    <property type="entry name" value="HATPase_CheA-like"/>
    <property type="match status" value="1"/>
</dbReference>
<evidence type="ECO:0000256" key="7">
    <source>
        <dbReference type="ARBA" id="ARBA00022741"/>
    </source>
</evidence>
<evidence type="ECO:0000256" key="12">
    <source>
        <dbReference type="PROSITE-ProRule" id="PRU00110"/>
    </source>
</evidence>
<dbReference type="SMART" id="SM00260">
    <property type="entry name" value="CheW"/>
    <property type="match status" value="1"/>
</dbReference>
<dbReference type="InterPro" id="IPR036890">
    <property type="entry name" value="HATPase_C_sf"/>
</dbReference>
<keyword evidence="10" id="KW-0902">Two-component regulatory system</keyword>
<dbReference type="CDD" id="cd00088">
    <property type="entry name" value="HPT"/>
    <property type="match status" value="1"/>
</dbReference>
<dbReference type="SUPFAM" id="SSF160246">
    <property type="entry name" value="EspE N-terminal domain-like"/>
    <property type="match status" value="1"/>
</dbReference>
<feature type="domain" description="HPt" evidence="16">
    <location>
        <begin position="1"/>
        <end position="104"/>
    </location>
</feature>
<evidence type="ECO:0000256" key="5">
    <source>
        <dbReference type="ARBA" id="ARBA00022553"/>
    </source>
</evidence>
<evidence type="ECO:0000256" key="1">
    <source>
        <dbReference type="ARBA" id="ARBA00000085"/>
    </source>
</evidence>
<dbReference type="PANTHER" id="PTHR43395:SF10">
    <property type="entry name" value="CHEMOTAXIS PROTEIN CHEA"/>
    <property type="match status" value="1"/>
</dbReference>
<evidence type="ECO:0000313" key="17">
    <source>
        <dbReference type="EMBL" id="MFC3150045.1"/>
    </source>
</evidence>
<feature type="domain" description="CheW-like" evidence="15">
    <location>
        <begin position="571"/>
        <end position="701"/>
    </location>
</feature>
<dbReference type="InterPro" id="IPR004105">
    <property type="entry name" value="CheA-like_dim"/>
</dbReference>
<dbReference type="SMART" id="SM01231">
    <property type="entry name" value="H-kinase_dim"/>
    <property type="match status" value="1"/>
</dbReference>
<gene>
    <name evidence="17" type="ORF">ACFOEK_03310</name>
</gene>
<dbReference type="SUPFAM" id="SSF47384">
    <property type="entry name" value="Homodimeric domain of signal transducing histidine kinase"/>
    <property type="match status" value="1"/>
</dbReference>
<dbReference type="RefSeq" id="WP_386716121.1">
    <property type="nucleotide sequence ID" value="NZ_JBHRSZ010000002.1"/>
</dbReference>
<reference evidence="18" key="1">
    <citation type="journal article" date="2019" name="Int. J. Syst. Evol. Microbiol.">
        <title>The Global Catalogue of Microorganisms (GCM) 10K type strain sequencing project: providing services to taxonomists for standard genome sequencing and annotation.</title>
        <authorList>
            <consortium name="The Broad Institute Genomics Platform"/>
            <consortium name="The Broad Institute Genome Sequencing Center for Infectious Disease"/>
            <person name="Wu L."/>
            <person name="Ma J."/>
        </authorList>
    </citation>
    <scope>NUCLEOTIDE SEQUENCE [LARGE SCALE GENOMIC DNA]</scope>
    <source>
        <strain evidence="18">KCTC 52438</strain>
    </source>
</reference>
<dbReference type="PROSITE" id="PS50851">
    <property type="entry name" value="CHEW"/>
    <property type="match status" value="1"/>
</dbReference>
<dbReference type="InterPro" id="IPR004358">
    <property type="entry name" value="Sig_transdc_His_kin-like_C"/>
</dbReference>
<dbReference type="EC" id="2.7.13.3" evidence="2"/>
<dbReference type="SUPFAM" id="SSF55874">
    <property type="entry name" value="ATPase domain of HSP90 chaperone/DNA topoisomerase II/histidine kinase"/>
    <property type="match status" value="1"/>
</dbReference>
<feature type="domain" description="Histidine kinase" evidence="14">
    <location>
        <begin position="372"/>
        <end position="569"/>
    </location>
</feature>
<dbReference type="SMART" id="SM00387">
    <property type="entry name" value="HATPase_c"/>
    <property type="match status" value="1"/>
</dbReference>
<dbReference type="Pfam" id="PF02895">
    <property type="entry name" value="H-kinase_dim"/>
    <property type="match status" value="1"/>
</dbReference>
<keyword evidence="4" id="KW-0145">Chemotaxis</keyword>
<comment type="function">
    <text evidence="11">Involved in the transmission of sensory signals from the chemoreceptors to the flagellar motors. CheA is autophosphorylated; it can transfer its phosphate group to either CheB or CheY.</text>
</comment>
<evidence type="ECO:0000259" key="16">
    <source>
        <dbReference type="PROSITE" id="PS50894"/>
    </source>
</evidence>
<evidence type="ECO:0000256" key="13">
    <source>
        <dbReference type="SAM" id="MobiDB-lite"/>
    </source>
</evidence>
<dbReference type="InterPro" id="IPR008207">
    <property type="entry name" value="Sig_transdc_His_kin_Hpt_dom"/>
</dbReference>
<evidence type="ECO:0000259" key="14">
    <source>
        <dbReference type="PROSITE" id="PS50109"/>
    </source>
</evidence>
<proteinExistence type="predicted"/>
<dbReference type="InterPro" id="IPR005467">
    <property type="entry name" value="His_kinase_dom"/>
</dbReference>
<evidence type="ECO:0000256" key="9">
    <source>
        <dbReference type="ARBA" id="ARBA00022840"/>
    </source>
</evidence>
<dbReference type="Pfam" id="PF01627">
    <property type="entry name" value="Hpt"/>
    <property type="match status" value="1"/>
</dbReference>
<dbReference type="InterPro" id="IPR036061">
    <property type="entry name" value="CheW-like_dom_sf"/>
</dbReference>
<dbReference type="InterPro" id="IPR036641">
    <property type="entry name" value="HPT_dom_sf"/>
</dbReference>
<evidence type="ECO:0000256" key="8">
    <source>
        <dbReference type="ARBA" id="ARBA00022777"/>
    </source>
</evidence>
<accession>A0ABV7H8D0</accession>
<dbReference type="Gene3D" id="2.30.30.40">
    <property type="entry name" value="SH3 Domains"/>
    <property type="match status" value="1"/>
</dbReference>
<evidence type="ECO:0000259" key="15">
    <source>
        <dbReference type="PROSITE" id="PS50851"/>
    </source>
</evidence>
<sequence length="721" mass="80733">MDMDHAEELFINEAYELLQDMEQFLLEIDNEEAEVGDHIAAIFRAAHTIKGSAGLFGFDDIVAFTHKVENVLDAVRSGKQEFTEDLIELMLGCHGHMQMLVSAISDKESEVDKQEGLQLIERLNVYLKESPNEPVVEDSPAEETDTESIESSEDYWVIEVEYGEDVFRDGMDPLSHINYLDNMGTIHDCKLTTHFPEKAFDPEACYLSVILAYETNLTKADIEEVFEFIQENSKITISTPLSYKERFKDLPENSDPIGEILLETGAITERELNQALTEQRSATVESSKPIGEHIIDSGAVDKEILDAALKTQSKQAHKKPQDLRFLKVDARKLDRLISLIGEMVTTGSAIDVEVKKLQDENLDEVFSTMVGLIEQIRDRALQLRMVQVGETFNRLKRIVRDVSKELGKEIKLTITGAETELDKTMVEKLSDPLMHIVRNAIDHGIEGQEDRAYKGKSKEGHLQLNAFHESGAVVIEVVDDGAGLNQEKILAKAIENGVIKAGEELSPDRINMLIFEPGFSTADQVTNLSGRGVGMDVVKRNIDELKGQITISTKPNQGSRFRIRLPLTLAIIDGFEVSVGDAHLVIPQNMIQECLTFDKSVLEIDRNYVNLRNEVLPFVDVSEVLRTEPNPKDYRHLVVVKYADKKAGLVVDALFGELQAVIKPMSEIFRSMKGIGGSTILGTGDVGFILDVPQLIEYACSREESRFSKSPFELLHEDRQG</sequence>
<keyword evidence="7" id="KW-0547">Nucleotide-binding</keyword>
<dbReference type="Gene3D" id="1.20.120.160">
    <property type="entry name" value="HPT domain"/>
    <property type="match status" value="1"/>
</dbReference>
<dbReference type="Pfam" id="PF02518">
    <property type="entry name" value="HATPase_c"/>
    <property type="match status" value="1"/>
</dbReference>
<feature type="compositionally biased region" description="Acidic residues" evidence="13">
    <location>
        <begin position="135"/>
        <end position="150"/>
    </location>
</feature>
<comment type="caution">
    <text evidence="17">The sequence shown here is derived from an EMBL/GenBank/DDBJ whole genome shotgun (WGS) entry which is preliminary data.</text>
</comment>
<dbReference type="InterPro" id="IPR036097">
    <property type="entry name" value="HisK_dim/P_sf"/>
</dbReference>
<dbReference type="PANTHER" id="PTHR43395">
    <property type="entry name" value="SENSOR HISTIDINE KINASE CHEA"/>
    <property type="match status" value="1"/>
</dbReference>
<evidence type="ECO:0000256" key="11">
    <source>
        <dbReference type="ARBA" id="ARBA00035100"/>
    </source>
</evidence>
<dbReference type="Gene3D" id="1.10.287.560">
    <property type="entry name" value="Histidine kinase CheA-like, homodimeric domain"/>
    <property type="match status" value="1"/>
</dbReference>
<dbReference type="InterPro" id="IPR002545">
    <property type="entry name" value="CheW-lke_dom"/>
</dbReference>
<dbReference type="InterPro" id="IPR051315">
    <property type="entry name" value="Bact_Chemotaxis_CheA"/>
</dbReference>
<evidence type="ECO:0000313" key="18">
    <source>
        <dbReference type="Proteomes" id="UP001595476"/>
    </source>
</evidence>
<dbReference type="Pfam" id="PF01584">
    <property type="entry name" value="CheW"/>
    <property type="match status" value="1"/>
</dbReference>
<feature type="modified residue" description="Phosphohistidine" evidence="12">
    <location>
        <position position="47"/>
    </location>
</feature>
<keyword evidence="8" id="KW-0418">Kinase</keyword>